<name>A0ABV7H4K6_9BURK</name>
<dbReference type="EC" id="2.4.-.-" evidence="2"/>
<dbReference type="SUPFAM" id="SSF53448">
    <property type="entry name" value="Nucleotide-diphospho-sugar transferases"/>
    <property type="match status" value="1"/>
</dbReference>
<dbReference type="Proteomes" id="UP001595556">
    <property type="component" value="Unassembled WGS sequence"/>
</dbReference>
<keyword evidence="2" id="KW-0328">Glycosyltransferase</keyword>
<dbReference type="GO" id="GO:0016757">
    <property type="term" value="F:glycosyltransferase activity"/>
    <property type="evidence" value="ECO:0007669"/>
    <property type="project" value="UniProtKB-KW"/>
</dbReference>
<dbReference type="InterPro" id="IPR001173">
    <property type="entry name" value="Glyco_trans_2-like"/>
</dbReference>
<proteinExistence type="predicted"/>
<dbReference type="RefSeq" id="WP_377302659.1">
    <property type="nucleotide sequence ID" value="NZ_CP180191.1"/>
</dbReference>
<dbReference type="InterPro" id="IPR029044">
    <property type="entry name" value="Nucleotide-diphossugar_trans"/>
</dbReference>
<dbReference type="Pfam" id="PF00535">
    <property type="entry name" value="Glycos_transf_2"/>
    <property type="match status" value="1"/>
</dbReference>
<evidence type="ECO:0000313" key="2">
    <source>
        <dbReference type="EMBL" id="MFC3147496.1"/>
    </source>
</evidence>
<evidence type="ECO:0000313" key="3">
    <source>
        <dbReference type="Proteomes" id="UP001595556"/>
    </source>
</evidence>
<dbReference type="PANTHER" id="PTHR43179">
    <property type="entry name" value="RHAMNOSYLTRANSFERASE WBBL"/>
    <property type="match status" value="1"/>
</dbReference>
<sequence length="310" mass="33027">MISVSGSSADWPQDITVLLVLFNSAACVPALAECLADAPQVIAVDNASADDCAAHLKAALPQAQVVRLEQNVGFGAGNNAGLARLSTPYALLLNPDCSITAADVQRLRAWLLAEAQLAIAAPLILNPDSNGGWRPEAGHHMNEFAWKPRTALAEGPLCTDFATAACWLARTDALRAVHGFDERFFLYYEDNDLCLRLRKAGWSILVEPAAQAFHLNGASSRDAAAAAQPAAPQTPSPLRAFHTGRSRVLLYALHAGPAAALSLQRSEVWRRRINGWLYRLTGRGAKAAQSLARARGAAQAAVKLAPWRGG</sequence>
<evidence type="ECO:0000259" key="1">
    <source>
        <dbReference type="Pfam" id="PF00535"/>
    </source>
</evidence>
<gene>
    <name evidence="2" type="ORF">ACFOEN_07565</name>
</gene>
<keyword evidence="3" id="KW-1185">Reference proteome</keyword>
<protein>
    <submittedName>
        <fullName evidence="2">Glycosyltransferase family 2 protein</fullName>
        <ecNumber evidence="2">2.4.-.-</ecNumber>
    </submittedName>
</protein>
<dbReference type="Gene3D" id="3.90.550.10">
    <property type="entry name" value="Spore Coat Polysaccharide Biosynthesis Protein SpsA, Chain A"/>
    <property type="match status" value="1"/>
</dbReference>
<dbReference type="EMBL" id="JBHRTI010000004">
    <property type="protein sequence ID" value="MFC3147496.1"/>
    <property type="molecule type" value="Genomic_DNA"/>
</dbReference>
<accession>A0ABV7H4K6</accession>
<organism evidence="2 3">
    <name type="scientific">Piscinibacterium candidicorallinum</name>
    <dbReference type="NCBI Taxonomy" id="1793872"/>
    <lineage>
        <taxon>Bacteria</taxon>
        <taxon>Pseudomonadati</taxon>
        <taxon>Pseudomonadota</taxon>
        <taxon>Betaproteobacteria</taxon>
        <taxon>Burkholderiales</taxon>
        <taxon>Piscinibacterium</taxon>
    </lineage>
</organism>
<comment type="caution">
    <text evidence="2">The sequence shown here is derived from an EMBL/GenBank/DDBJ whole genome shotgun (WGS) entry which is preliminary data.</text>
</comment>
<keyword evidence="2" id="KW-0808">Transferase</keyword>
<reference evidence="3" key="1">
    <citation type="journal article" date="2019" name="Int. J. Syst. Evol. Microbiol.">
        <title>The Global Catalogue of Microorganisms (GCM) 10K type strain sequencing project: providing services to taxonomists for standard genome sequencing and annotation.</title>
        <authorList>
            <consortium name="The Broad Institute Genomics Platform"/>
            <consortium name="The Broad Institute Genome Sequencing Center for Infectious Disease"/>
            <person name="Wu L."/>
            <person name="Ma J."/>
        </authorList>
    </citation>
    <scope>NUCLEOTIDE SEQUENCE [LARGE SCALE GENOMIC DNA]</scope>
    <source>
        <strain evidence="3">KCTC 52168</strain>
    </source>
</reference>
<dbReference type="CDD" id="cd04186">
    <property type="entry name" value="GT_2_like_c"/>
    <property type="match status" value="1"/>
</dbReference>
<feature type="domain" description="Glycosyltransferase 2-like" evidence="1">
    <location>
        <begin position="17"/>
        <end position="173"/>
    </location>
</feature>
<dbReference type="PANTHER" id="PTHR43179:SF7">
    <property type="entry name" value="RHAMNOSYLTRANSFERASE WBBL"/>
    <property type="match status" value="1"/>
</dbReference>